<name>A0ABQ5XBR2_9GAMM</name>
<protein>
    <submittedName>
        <fullName evidence="1">Uncharacterized protein</fullName>
    </submittedName>
</protein>
<evidence type="ECO:0000313" key="2">
    <source>
        <dbReference type="Proteomes" id="UP001156627"/>
    </source>
</evidence>
<accession>A0ABQ5XBR2</accession>
<sequence length="91" mass="9932">MRASLEDWNNGWIEVEVSLSASDIDRLIALLQMIKANPDQHFHATSDFVGTGGIGQITFQIQQPDETDNLSLVGQAMGEGESVENGMEVVK</sequence>
<keyword evidence="2" id="KW-1185">Reference proteome</keyword>
<evidence type="ECO:0000313" key="1">
    <source>
        <dbReference type="EMBL" id="GLQ89140.1"/>
    </source>
</evidence>
<dbReference type="EMBL" id="BSOA01000029">
    <property type="protein sequence ID" value="GLQ89140.1"/>
    <property type="molecule type" value="Genomic_DNA"/>
</dbReference>
<comment type="caution">
    <text evidence="1">The sequence shown here is derived from an EMBL/GenBank/DDBJ whole genome shotgun (WGS) entry which is preliminary data.</text>
</comment>
<reference evidence="2" key="1">
    <citation type="journal article" date="2019" name="Int. J. Syst. Evol. Microbiol.">
        <title>The Global Catalogue of Microorganisms (GCM) 10K type strain sequencing project: providing services to taxonomists for standard genome sequencing and annotation.</title>
        <authorList>
            <consortium name="The Broad Institute Genomics Platform"/>
            <consortium name="The Broad Institute Genome Sequencing Center for Infectious Disease"/>
            <person name="Wu L."/>
            <person name="Ma J."/>
        </authorList>
    </citation>
    <scope>NUCLEOTIDE SEQUENCE [LARGE SCALE GENOMIC DNA]</scope>
    <source>
        <strain evidence="2">NBRC 111981</strain>
    </source>
</reference>
<proteinExistence type="predicted"/>
<dbReference type="Proteomes" id="UP001156627">
    <property type="component" value="Unassembled WGS sequence"/>
</dbReference>
<gene>
    <name evidence="1" type="ORF">GCM10007898_27120</name>
</gene>
<organism evidence="1 2">
    <name type="scientific">Dyella flagellata</name>
    <dbReference type="NCBI Taxonomy" id="1867833"/>
    <lineage>
        <taxon>Bacteria</taxon>
        <taxon>Pseudomonadati</taxon>
        <taxon>Pseudomonadota</taxon>
        <taxon>Gammaproteobacteria</taxon>
        <taxon>Lysobacterales</taxon>
        <taxon>Rhodanobacteraceae</taxon>
        <taxon>Dyella</taxon>
    </lineage>
</organism>